<keyword evidence="20" id="KW-1185">Reference proteome</keyword>
<dbReference type="Pfam" id="PF00485">
    <property type="entry name" value="PRK"/>
    <property type="match status" value="1"/>
</dbReference>
<comment type="caution">
    <text evidence="19">The sequence shown here is derived from an EMBL/GenBank/DDBJ whole genome shotgun (WGS) entry which is preliminary data.</text>
</comment>
<gene>
    <name evidence="16 19" type="primary">udk</name>
    <name evidence="19" type="ORF">GCM10025772_06300</name>
</gene>
<dbReference type="GO" id="GO:0016301">
    <property type="term" value="F:kinase activity"/>
    <property type="evidence" value="ECO:0007669"/>
    <property type="project" value="UniProtKB-KW"/>
</dbReference>
<dbReference type="Gene3D" id="3.40.50.300">
    <property type="entry name" value="P-loop containing nucleotide triphosphate hydrolases"/>
    <property type="match status" value="1"/>
</dbReference>
<evidence type="ECO:0000256" key="13">
    <source>
        <dbReference type="ARBA" id="ARBA00031452"/>
    </source>
</evidence>
<evidence type="ECO:0000256" key="5">
    <source>
        <dbReference type="ARBA" id="ARBA00012137"/>
    </source>
</evidence>
<evidence type="ECO:0000259" key="18">
    <source>
        <dbReference type="Pfam" id="PF00485"/>
    </source>
</evidence>
<dbReference type="InterPro" id="IPR027417">
    <property type="entry name" value="P-loop_NTPase"/>
</dbReference>
<evidence type="ECO:0000256" key="11">
    <source>
        <dbReference type="ARBA" id="ARBA00022840"/>
    </source>
</evidence>
<dbReference type="SUPFAM" id="SSF52540">
    <property type="entry name" value="P-loop containing nucleoside triphosphate hydrolases"/>
    <property type="match status" value="1"/>
</dbReference>
<evidence type="ECO:0000313" key="20">
    <source>
        <dbReference type="Proteomes" id="UP001501600"/>
    </source>
</evidence>
<name>A0ABP9RWH1_9GAMM</name>
<dbReference type="RefSeq" id="WP_345315589.1">
    <property type="nucleotide sequence ID" value="NZ_BAABLF010000005.1"/>
</dbReference>
<comment type="pathway">
    <text evidence="2 16 17">Pyrimidine metabolism; UMP biosynthesis via salvage pathway; UMP from uridine: step 1/1.</text>
</comment>
<keyword evidence="8 16" id="KW-0808">Transferase</keyword>
<evidence type="ECO:0000256" key="14">
    <source>
        <dbReference type="ARBA" id="ARBA00047436"/>
    </source>
</evidence>
<dbReference type="InterPro" id="IPR000764">
    <property type="entry name" value="Uridine_kinase-like"/>
</dbReference>
<organism evidence="19 20">
    <name type="scientific">Ferrimonas gelatinilytica</name>
    <dbReference type="NCBI Taxonomy" id="1255257"/>
    <lineage>
        <taxon>Bacteria</taxon>
        <taxon>Pseudomonadati</taxon>
        <taxon>Pseudomonadota</taxon>
        <taxon>Gammaproteobacteria</taxon>
        <taxon>Alteromonadales</taxon>
        <taxon>Ferrimonadaceae</taxon>
        <taxon>Ferrimonas</taxon>
    </lineage>
</organism>
<comment type="subcellular location">
    <subcellularLocation>
        <location evidence="1 16 17">Cytoplasm</location>
    </subcellularLocation>
</comment>
<dbReference type="EMBL" id="BAABLF010000005">
    <property type="protein sequence ID" value="GAA5187811.1"/>
    <property type="molecule type" value="Genomic_DNA"/>
</dbReference>
<evidence type="ECO:0000256" key="10">
    <source>
        <dbReference type="ARBA" id="ARBA00022777"/>
    </source>
</evidence>
<dbReference type="Proteomes" id="UP001501600">
    <property type="component" value="Unassembled WGS sequence"/>
</dbReference>
<comment type="similarity">
    <text evidence="4 16 17">Belongs to the uridine kinase family.</text>
</comment>
<accession>A0ABP9RWH1</accession>
<evidence type="ECO:0000256" key="17">
    <source>
        <dbReference type="RuleBase" id="RU003825"/>
    </source>
</evidence>
<evidence type="ECO:0000256" key="2">
    <source>
        <dbReference type="ARBA" id="ARBA00004690"/>
    </source>
</evidence>
<keyword evidence="9 16" id="KW-0547">Nucleotide-binding</keyword>
<dbReference type="EC" id="2.7.1.48" evidence="5 16"/>
<evidence type="ECO:0000256" key="3">
    <source>
        <dbReference type="ARBA" id="ARBA00004784"/>
    </source>
</evidence>
<reference evidence="20" key="1">
    <citation type="journal article" date="2019" name="Int. J. Syst. Evol. Microbiol.">
        <title>The Global Catalogue of Microorganisms (GCM) 10K type strain sequencing project: providing services to taxonomists for standard genome sequencing and annotation.</title>
        <authorList>
            <consortium name="The Broad Institute Genomics Platform"/>
            <consortium name="The Broad Institute Genome Sequencing Center for Infectious Disease"/>
            <person name="Wu L."/>
            <person name="Ma J."/>
        </authorList>
    </citation>
    <scope>NUCLEOTIDE SEQUENCE [LARGE SCALE GENOMIC DNA]</scope>
    <source>
        <strain evidence="20">JCM 18720</strain>
    </source>
</reference>
<evidence type="ECO:0000256" key="12">
    <source>
        <dbReference type="ARBA" id="ARBA00030641"/>
    </source>
</evidence>
<feature type="binding site" evidence="16">
    <location>
        <begin position="14"/>
        <end position="21"/>
    </location>
    <ligand>
        <name>ATP</name>
        <dbReference type="ChEBI" id="CHEBI:30616"/>
    </ligand>
</feature>
<keyword evidence="10 16" id="KW-0418">Kinase</keyword>
<dbReference type="HAMAP" id="MF_00551">
    <property type="entry name" value="Uridine_kinase"/>
    <property type="match status" value="1"/>
</dbReference>
<keyword evidence="7 16" id="KW-0963">Cytoplasm</keyword>
<evidence type="ECO:0000256" key="1">
    <source>
        <dbReference type="ARBA" id="ARBA00004496"/>
    </source>
</evidence>
<evidence type="ECO:0000256" key="4">
    <source>
        <dbReference type="ARBA" id="ARBA00005408"/>
    </source>
</evidence>
<comment type="catalytic activity">
    <reaction evidence="15 16 17">
        <text>uridine + ATP = UMP + ADP + H(+)</text>
        <dbReference type="Rhea" id="RHEA:16825"/>
        <dbReference type="ChEBI" id="CHEBI:15378"/>
        <dbReference type="ChEBI" id="CHEBI:16704"/>
        <dbReference type="ChEBI" id="CHEBI:30616"/>
        <dbReference type="ChEBI" id="CHEBI:57865"/>
        <dbReference type="ChEBI" id="CHEBI:456216"/>
        <dbReference type="EC" id="2.7.1.48"/>
    </reaction>
</comment>
<proteinExistence type="inferred from homology"/>
<protein>
    <recommendedName>
        <fullName evidence="6 16">Uridine kinase</fullName>
        <ecNumber evidence="5 16">2.7.1.48</ecNumber>
    </recommendedName>
    <alternativeName>
        <fullName evidence="12 16">Cytidine monophosphokinase</fullName>
    </alternativeName>
    <alternativeName>
        <fullName evidence="13 16">Uridine monophosphokinase</fullName>
    </alternativeName>
</protein>
<evidence type="ECO:0000256" key="6">
    <source>
        <dbReference type="ARBA" id="ARBA00021478"/>
    </source>
</evidence>
<evidence type="ECO:0000256" key="8">
    <source>
        <dbReference type="ARBA" id="ARBA00022679"/>
    </source>
</evidence>
<keyword evidence="11 16" id="KW-0067">ATP-binding</keyword>
<dbReference type="CDD" id="cd02023">
    <property type="entry name" value="UMPK"/>
    <property type="match status" value="1"/>
</dbReference>
<evidence type="ECO:0000256" key="16">
    <source>
        <dbReference type="HAMAP-Rule" id="MF_00551"/>
    </source>
</evidence>
<comment type="pathway">
    <text evidence="3 16 17">Pyrimidine metabolism; CTP biosynthesis via salvage pathway; CTP from cytidine: step 1/3.</text>
</comment>
<evidence type="ECO:0000256" key="15">
    <source>
        <dbReference type="ARBA" id="ARBA00048909"/>
    </source>
</evidence>
<evidence type="ECO:0000256" key="7">
    <source>
        <dbReference type="ARBA" id="ARBA00022490"/>
    </source>
</evidence>
<comment type="catalytic activity">
    <reaction evidence="14 17">
        <text>cytidine + ATP = CMP + ADP + H(+)</text>
        <dbReference type="Rhea" id="RHEA:24674"/>
        <dbReference type="ChEBI" id="CHEBI:15378"/>
        <dbReference type="ChEBI" id="CHEBI:17562"/>
        <dbReference type="ChEBI" id="CHEBI:30616"/>
        <dbReference type="ChEBI" id="CHEBI:60377"/>
        <dbReference type="ChEBI" id="CHEBI:456216"/>
        <dbReference type="EC" id="2.7.1.48"/>
    </reaction>
</comment>
<feature type="domain" description="Phosphoribulokinase/uridine kinase" evidence="18">
    <location>
        <begin position="9"/>
        <end position="198"/>
    </location>
</feature>
<evidence type="ECO:0000313" key="19">
    <source>
        <dbReference type="EMBL" id="GAA5187811.1"/>
    </source>
</evidence>
<dbReference type="NCBIfam" id="TIGR00235">
    <property type="entry name" value="udk"/>
    <property type="match status" value="1"/>
</dbReference>
<dbReference type="NCBIfam" id="NF004018">
    <property type="entry name" value="PRK05480.1"/>
    <property type="match status" value="1"/>
</dbReference>
<sequence length="214" mass="24561">MTSKQECVIIGIAGASASGKSLIARTIYNELRRDLGTDQIEVINEDAYYKDQTHLTMEERVKTNYDHPSALDHRLLCDHLKQLKRGESVEVPTYSYTEHTRLAETVTVTPKKVIILEGILLLTEPELRAQMNASIFMDTPLDICFIRRLSRDVEERGRSMESVIEQYQRTVRPMFLQFIDPSKQHADIIVPRGGKNRIAIDILKAKIRQLLHTD</sequence>
<dbReference type="PANTHER" id="PTHR10285">
    <property type="entry name" value="URIDINE KINASE"/>
    <property type="match status" value="1"/>
</dbReference>
<dbReference type="InterPro" id="IPR006083">
    <property type="entry name" value="PRK/URK"/>
</dbReference>
<dbReference type="InterPro" id="IPR026008">
    <property type="entry name" value="Uridine_kinase"/>
</dbReference>
<dbReference type="PRINTS" id="PR00988">
    <property type="entry name" value="URIDINKINASE"/>
</dbReference>
<evidence type="ECO:0000256" key="9">
    <source>
        <dbReference type="ARBA" id="ARBA00022741"/>
    </source>
</evidence>